<evidence type="ECO:0000313" key="6">
    <source>
        <dbReference type="Proteomes" id="UP000187608"/>
    </source>
</evidence>
<dbReference type="EMBL" id="FTOC01000002">
    <property type="protein sequence ID" value="SIS40368.1"/>
    <property type="molecule type" value="Genomic_DNA"/>
</dbReference>
<dbReference type="PANTHER" id="PTHR38445">
    <property type="entry name" value="HTH-TYPE TRANSCRIPTIONAL REPRESSOR YTRA"/>
    <property type="match status" value="1"/>
</dbReference>
<dbReference type="PROSITE" id="PS50949">
    <property type="entry name" value="HTH_GNTR"/>
    <property type="match status" value="1"/>
</dbReference>
<keyword evidence="6" id="KW-1185">Reference proteome</keyword>
<dbReference type="STRING" id="570947.SAMN05421687_102179"/>
<organism evidence="5 6">
    <name type="scientific">Salimicrobium flavidum</name>
    <dbReference type="NCBI Taxonomy" id="570947"/>
    <lineage>
        <taxon>Bacteria</taxon>
        <taxon>Bacillati</taxon>
        <taxon>Bacillota</taxon>
        <taxon>Bacilli</taxon>
        <taxon>Bacillales</taxon>
        <taxon>Bacillaceae</taxon>
        <taxon>Salimicrobium</taxon>
    </lineage>
</organism>
<dbReference type="CDD" id="cd07377">
    <property type="entry name" value="WHTH_GntR"/>
    <property type="match status" value="1"/>
</dbReference>
<protein>
    <submittedName>
        <fullName evidence="5">Transcriptional regulator, GntR family</fullName>
    </submittedName>
</protein>
<evidence type="ECO:0000256" key="2">
    <source>
        <dbReference type="ARBA" id="ARBA00023125"/>
    </source>
</evidence>
<evidence type="ECO:0000256" key="1">
    <source>
        <dbReference type="ARBA" id="ARBA00023015"/>
    </source>
</evidence>
<feature type="domain" description="HTH gntR-type" evidence="4">
    <location>
        <begin position="11"/>
        <end position="79"/>
    </location>
</feature>
<dbReference type="SMART" id="SM00345">
    <property type="entry name" value="HTH_GNTR"/>
    <property type="match status" value="1"/>
</dbReference>
<sequence length="136" mass="15379">MIIHINLESKYPIYTQVRNQIIEGIALGELKSGERLPSVRGMASDLGINLHTVNKGYKQLEKEGFLQIHRQRGVIVAPEEHRKADDFYREDSGHQVKMVVAEAICRGVSEEEVTRLIKETYQTFEKGGDTDGNSSH</sequence>
<dbReference type="InterPro" id="IPR036388">
    <property type="entry name" value="WH-like_DNA-bd_sf"/>
</dbReference>
<reference evidence="6" key="1">
    <citation type="submission" date="2017-01" db="EMBL/GenBank/DDBJ databases">
        <authorList>
            <person name="Varghese N."/>
            <person name="Submissions S."/>
        </authorList>
    </citation>
    <scope>NUCLEOTIDE SEQUENCE [LARGE SCALE GENOMIC DNA]</scope>
    <source>
        <strain evidence="6">DSM 23127</strain>
    </source>
</reference>
<evidence type="ECO:0000259" key="4">
    <source>
        <dbReference type="PROSITE" id="PS50949"/>
    </source>
</evidence>
<dbReference type="OrthoDB" id="9801546at2"/>
<gene>
    <name evidence="5" type="ORF">SAMN05421687_102179</name>
</gene>
<proteinExistence type="predicted"/>
<dbReference type="Proteomes" id="UP000187608">
    <property type="component" value="Unassembled WGS sequence"/>
</dbReference>
<evidence type="ECO:0000256" key="3">
    <source>
        <dbReference type="ARBA" id="ARBA00023163"/>
    </source>
</evidence>
<accession>A0A1N7ITD8</accession>
<dbReference type="SUPFAM" id="SSF46785">
    <property type="entry name" value="Winged helix' DNA-binding domain"/>
    <property type="match status" value="1"/>
</dbReference>
<dbReference type="Pfam" id="PF00392">
    <property type="entry name" value="GntR"/>
    <property type="match status" value="1"/>
</dbReference>
<keyword evidence="2" id="KW-0238">DNA-binding</keyword>
<dbReference type="InterPro" id="IPR036390">
    <property type="entry name" value="WH_DNA-bd_sf"/>
</dbReference>
<dbReference type="RefSeq" id="WP_076557088.1">
    <property type="nucleotide sequence ID" value="NZ_FTOC01000002.1"/>
</dbReference>
<dbReference type="PANTHER" id="PTHR38445:SF12">
    <property type="entry name" value="GNTR-FAMILY TRANSCRIPTIONAL REGULATOR"/>
    <property type="match status" value="1"/>
</dbReference>
<dbReference type="Gene3D" id="1.10.10.10">
    <property type="entry name" value="Winged helix-like DNA-binding domain superfamily/Winged helix DNA-binding domain"/>
    <property type="match status" value="1"/>
</dbReference>
<keyword evidence="1" id="KW-0805">Transcription regulation</keyword>
<name>A0A1N7ITD8_9BACI</name>
<dbReference type="AlphaFoldDB" id="A0A1N7ITD8"/>
<evidence type="ECO:0000313" key="5">
    <source>
        <dbReference type="EMBL" id="SIS40368.1"/>
    </source>
</evidence>
<keyword evidence="3" id="KW-0804">Transcription</keyword>
<dbReference type="InterPro" id="IPR000524">
    <property type="entry name" value="Tscrpt_reg_HTH_GntR"/>
</dbReference>
<dbReference type="GO" id="GO:0003677">
    <property type="term" value="F:DNA binding"/>
    <property type="evidence" value="ECO:0007669"/>
    <property type="project" value="UniProtKB-KW"/>
</dbReference>
<dbReference type="GO" id="GO:0003700">
    <property type="term" value="F:DNA-binding transcription factor activity"/>
    <property type="evidence" value="ECO:0007669"/>
    <property type="project" value="InterPro"/>
</dbReference>